<dbReference type="NCBIfam" id="NF007139">
    <property type="entry name" value="PRK09585.1-3"/>
    <property type="match status" value="1"/>
</dbReference>
<evidence type="ECO:0000313" key="3">
    <source>
        <dbReference type="Proteomes" id="UP000183924"/>
    </source>
</evidence>
<name>A0A1J8P5S8_9COXI</name>
<dbReference type="PANTHER" id="PTHR30605:SF0">
    <property type="entry name" value="ANHYDRO-N-ACETYLMURAMIC ACID KINASE"/>
    <property type="match status" value="1"/>
</dbReference>
<keyword evidence="1" id="KW-0547">Nucleotide-binding</keyword>
<dbReference type="UniPathway" id="UPA00544"/>
<dbReference type="GO" id="GO:0016773">
    <property type="term" value="F:phosphotransferase activity, alcohol group as acceptor"/>
    <property type="evidence" value="ECO:0007669"/>
    <property type="project" value="UniProtKB-UniRule"/>
</dbReference>
<protein>
    <recommendedName>
        <fullName evidence="1">Anhydro-N-acetylmuramic acid kinase</fullName>
        <ecNumber evidence="1">2.7.1.170</ecNumber>
    </recommendedName>
    <alternativeName>
        <fullName evidence="1">AnhMurNAc kinase</fullName>
    </alternativeName>
</protein>
<comment type="catalytic activity">
    <reaction evidence="1">
        <text>1,6-anhydro-N-acetyl-beta-muramate + ATP + H2O = N-acetyl-D-muramate 6-phosphate + ADP + H(+)</text>
        <dbReference type="Rhea" id="RHEA:24952"/>
        <dbReference type="ChEBI" id="CHEBI:15377"/>
        <dbReference type="ChEBI" id="CHEBI:15378"/>
        <dbReference type="ChEBI" id="CHEBI:30616"/>
        <dbReference type="ChEBI" id="CHEBI:58690"/>
        <dbReference type="ChEBI" id="CHEBI:58722"/>
        <dbReference type="ChEBI" id="CHEBI:456216"/>
        <dbReference type="EC" id="2.7.1.170"/>
    </reaction>
</comment>
<reference evidence="2 3" key="1">
    <citation type="submission" date="2016-03" db="EMBL/GenBank/DDBJ databases">
        <title>Comparative genomics of Rickettsiella.</title>
        <authorList>
            <person name="Chandler C."/>
            <person name="Wang Y."/>
        </authorList>
    </citation>
    <scope>NUCLEOTIDE SEQUENCE [LARGE SCALE GENOMIC DNA]</scope>
    <source>
        <strain evidence="2 3">RCFS May 2013</strain>
    </source>
</reference>
<dbReference type="GO" id="GO:0009254">
    <property type="term" value="P:peptidoglycan turnover"/>
    <property type="evidence" value="ECO:0007669"/>
    <property type="project" value="UniProtKB-UniRule"/>
</dbReference>
<dbReference type="UniPathway" id="UPA00343"/>
<keyword evidence="1" id="KW-0067">ATP-binding</keyword>
<keyword evidence="1" id="KW-0808">Transferase</keyword>
<dbReference type="HAMAP" id="MF_01270">
    <property type="entry name" value="AnhMurNAc_kinase"/>
    <property type="match status" value="1"/>
</dbReference>
<dbReference type="AlphaFoldDB" id="A0A1J8P5S8"/>
<comment type="similarity">
    <text evidence="1">Belongs to the anhydro-N-acetylmuramic acid kinase family.</text>
</comment>
<accession>A0A1J8P5S8</accession>
<dbReference type="InterPro" id="IPR043129">
    <property type="entry name" value="ATPase_NBD"/>
</dbReference>
<dbReference type="GO" id="GO:0005524">
    <property type="term" value="F:ATP binding"/>
    <property type="evidence" value="ECO:0007669"/>
    <property type="project" value="UniProtKB-UniRule"/>
</dbReference>
<dbReference type="PANTHER" id="PTHR30605">
    <property type="entry name" value="ANHYDRO-N-ACETYLMURAMIC ACID KINASE"/>
    <property type="match status" value="1"/>
</dbReference>
<sequence length="372" mass="41073">MKKLYIGLMSGTSMDAVDVALVDFSNNQPKLLATYKSPLPHRLRKELNKLYSIDSINIVKFAELDQKIALISVEAVKKLLEKSQCSAKDILAIGSHGQTVFHYPHLSNYPFTLQIGDPNIIAEKTGITTIADFRRRDIAAGGQGAPLTPAFHNTILRNKKEETIVLNLGGIANITYLPADLKATVLGFDTGPANCLLDQWIQYHCKRWFDDEGAWAASASFDQALLNQFLSDPYFQLKPPKSTGPEYFNFKWIQTQLALLNQPPAPAIVQATLCELIAVSISKAILSFKSTHGVILLCGGGSKNTYLRKRIQQHCRHHPILLTDDRGVPSDWLEAMAFAWLAKQTLEGKSSNLPEVTGAKNATILGGIYLKT</sequence>
<dbReference type="SUPFAM" id="SSF53067">
    <property type="entry name" value="Actin-like ATPase domain"/>
    <property type="match status" value="1"/>
</dbReference>
<comment type="function">
    <text evidence="1">Catalyzes the specific phosphorylation of 1,6-anhydro-N-acetylmuramic acid (anhMurNAc) with the simultaneous cleavage of the 1,6-anhydro ring, generating MurNAc-6-P. Is required for the utilization of anhMurNAc either imported from the medium or derived from its own cell wall murein, and thus plays a role in cell wall recycling.</text>
</comment>
<dbReference type="GO" id="GO:0016301">
    <property type="term" value="F:kinase activity"/>
    <property type="evidence" value="ECO:0007669"/>
    <property type="project" value="UniProtKB-KW"/>
</dbReference>
<comment type="pathway">
    <text evidence="1">Cell wall biogenesis; peptidoglycan recycling.</text>
</comment>
<comment type="caution">
    <text evidence="2">The sequence shown here is derived from an EMBL/GenBank/DDBJ whole genome shotgun (WGS) entry which is preliminary data.</text>
</comment>
<dbReference type="Proteomes" id="UP000183924">
    <property type="component" value="Unassembled WGS sequence"/>
</dbReference>
<dbReference type="GO" id="GO:0006040">
    <property type="term" value="P:amino sugar metabolic process"/>
    <property type="evidence" value="ECO:0007669"/>
    <property type="project" value="InterPro"/>
</dbReference>
<feature type="binding site" evidence="1">
    <location>
        <begin position="11"/>
        <end position="18"/>
    </location>
    <ligand>
        <name>ATP</name>
        <dbReference type="ChEBI" id="CHEBI:30616"/>
    </ligand>
</feature>
<dbReference type="EC" id="2.7.1.170" evidence="1"/>
<proteinExistence type="inferred from homology"/>
<dbReference type="STRING" id="1225476.A1D18_03360"/>
<dbReference type="CDD" id="cd24050">
    <property type="entry name" value="ASKHA_NBD_ANMK"/>
    <property type="match status" value="1"/>
</dbReference>
<dbReference type="GO" id="GO:0097175">
    <property type="term" value="P:1,6-anhydro-N-acetyl-beta-muramic acid catabolic process"/>
    <property type="evidence" value="ECO:0007669"/>
    <property type="project" value="UniProtKB-UniRule"/>
</dbReference>
<organism evidence="2 3">
    <name type="scientific">Candidatus Rickettsiella isopodorum</name>
    <dbReference type="NCBI Taxonomy" id="1225476"/>
    <lineage>
        <taxon>Bacteria</taxon>
        <taxon>Pseudomonadati</taxon>
        <taxon>Pseudomonadota</taxon>
        <taxon>Gammaproteobacteria</taxon>
        <taxon>Legionellales</taxon>
        <taxon>Coxiellaceae</taxon>
        <taxon>Rickettsiella</taxon>
    </lineage>
</organism>
<keyword evidence="3" id="KW-1185">Reference proteome</keyword>
<dbReference type="RefSeq" id="WP_071662408.1">
    <property type="nucleotide sequence ID" value="NZ_LUKY01000032.1"/>
</dbReference>
<evidence type="ECO:0000256" key="1">
    <source>
        <dbReference type="HAMAP-Rule" id="MF_01270"/>
    </source>
</evidence>
<gene>
    <name evidence="1" type="primary">anmK</name>
    <name evidence="2" type="ORF">A1D18_03360</name>
</gene>
<dbReference type="OrthoDB" id="9763949at2"/>
<dbReference type="EMBL" id="LUKY01000032">
    <property type="protein sequence ID" value="OIZ95148.1"/>
    <property type="molecule type" value="Genomic_DNA"/>
</dbReference>
<comment type="pathway">
    <text evidence="1">Amino-sugar metabolism; 1,6-anhydro-N-acetylmuramate degradation.</text>
</comment>
<keyword evidence="1" id="KW-0119">Carbohydrate metabolism</keyword>
<keyword evidence="1 2" id="KW-0418">Kinase</keyword>
<dbReference type="Pfam" id="PF03702">
    <property type="entry name" value="AnmK"/>
    <property type="match status" value="1"/>
</dbReference>
<dbReference type="Gene3D" id="3.30.420.40">
    <property type="match status" value="2"/>
</dbReference>
<dbReference type="InterPro" id="IPR005338">
    <property type="entry name" value="Anhydro_N_Ac-Mur_kinase"/>
</dbReference>
<evidence type="ECO:0000313" key="2">
    <source>
        <dbReference type="EMBL" id="OIZ95148.1"/>
    </source>
</evidence>